<keyword evidence="3" id="KW-1185">Reference proteome</keyword>
<feature type="region of interest" description="Disordered" evidence="1">
    <location>
        <begin position="1"/>
        <end position="40"/>
    </location>
</feature>
<dbReference type="EMBL" id="JAOL01000031">
    <property type="protein sequence ID" value="EUA93930.1"/>
    <property type="molecule type" value="Genomic_DNA"/>
</dbReference>
<organism evidence="2 3">
    <name type="scientific">Mycobacterium ulcerans str. Harvey</name>
    <dbReference type="NCBI Taxonomy" id="1299332"/>
    <lineage>
        <taxon>Bacteria</taxon>
        <taxon>Bacillati</taxon>
        <taxon>Actinomycetota</taxon>
        <taxon>Actinomycetes</taxon>
        <taxon>Mycobacteriales</taxon>
        <taxon>Mycobacteriaceae</taxon>
        <taxon>Mycobacterium</taxon>
        <taxon>Mycobacterium ulcerans group</taxon>
    </lineage>
</organism>
<gene>
    <name evidence="2" type="ORF">I551_8802</name>
</gene>
<dbReference type="Proteomes" id="UP000020681">
    <property type="component" value="Unassembled WGS sequence"/>
</dbReference>
<accession>A0ABP3AV21</accession>
<evidence type="ECO:0000313" key="2">
    <source>
        <dbReference type="EMBL" id="EUA93930.1"/>
    </source>
</evidence>
<comment type="caution">
    <text evidence="2">The sequence shown here is derived from an EMBL/GenBank/DDBJ whole genome shotgun (WGS) entry which is preliminary data.</text>
</comment>
<evidence type="ECO:0000256" key="1">
    <source>
        <dbReference type="SAM" id="MobiDB-lite"/>
    </source>
</evidence>
<evidence type="ECO:0000313" key="3">
    <source>
        <dbReference type="Proteomes" id="UP000020681"/>
    </source>
</evidence>
<reference evidence="2 3" key="1">
    <citation type="submission" date="2014-01" db="EMBL/GenBank/DDBJ databases">
        <authorList>
            <person name="Dobos K."/>
            <person name="Lenaerts A."/>
            <person name="Ordway D."/>
            <person name="DeGroote M.A."/>
            <person name="Parker T."/>
            <person name="Sizemore C."/>
            <person name="Tallon L.J."/>
            <person name="Sadzewicz L.K."/>
            <person name="Sengamalay N."/>
            <person name="Fraser C.M."/>
            <person name="Hine E."/>
            <person name="Shefchek K.A."/>
            <person name="Das S.P."/>
            <person name="Tettelin H."/>
        </authorList>
    </citation>
    <scope>NUCLEOTIDE SEQUENCE [LARGE SCALE GENOMIC DNA]</scope>
    <source>
        <strain evidence="2 3">Harvey</strain>
    </source>
</reference>
<protein>
    <submittedName>
        <fullName evidence="2">Uncharacterized protein</fullName>
    </submittedName>
</protein>
<name>A0ABP3AV21_MYCUL</name>
<sequence length="40" mass="4140">MTAPAAASRIVDRSPATTGSRADLDDASSIGRLPRVDRGQ</sequence>
<proteinExistence type="predicted"/>